<evidence type="ECO:0000256" key="5">
    <source>
        <dbReference type="ARBA" id="ARBA00022989"/>
    </source>
</evidence>
<dbReference type="InterPro" id="IPR020846">
    <property type="entry name" value="MFS_dom"/>
</dbReference>
<dbReference type="GO" id="GO:0005351">
    <property type="term" value="F:carbohydrate:proton symporter activity"/>
    <property type="evidence" value="ECO:0007669"/>
    <property type="project" value="TreeGrafter"/>
</dbReference>
<dbReference type="InterPro" id="IPR050360">
    <property type="entry name" value="MFS_Sugar_Transporters"/>
</dbReference>
<evidence type="ECO:0000313" key="11">
    <source>
        <dbReference type="Proteomes" id="UP000054466"/>
    </source>
</evidence>
<feature type="transmembrane region" description="Helical" evidence="8">
    <location>
        <begin position="336"/>
        <end position="356"/>
    </location>
</feature>
<evidence type="ECO:0000313" key="10">
    <source>
        <dbReference type="EMBL" id="KIW29786.1"/>
    </source>
</evidence>
<evidence type="ECO:0000256" key="2">
    <source>
        <dbReference type="ARBA" id="ARBA00010992"/>
    </source>
</evidence>
<dbReference type="Proteomes" id="UP000054466">
    <property type="component" value="Unassembled WGS sequence"/>
</dbReference>
<keyword evidence="6 8" id="KW-0472">Membrane</keyword>
<feature type="domain" description="Major facilitator superfamily (MFS) profile" evidence="9">
    <location>
        <begin position="17"/>
        <end position="461"/>
    </location>
</feature>
<dbReference type="InterPro" id="IPR003663">
    <property type="entry name" value="Sugar/inositol_transpt"/>
</dbReference>
<keyword evidence="5 8" id="KW-1133">Transmembrane helix</keyword>
<dbReference type="EMBL" id="KN847042">
    <property type="protein sequence ID" value="KIW29786.1"/>
    <property type="molecule type" value="Genomic_DNA"/>
</dbReference>
<evidence type="ECO:0000256" key="3">
    <source>
        <dbReference type="ARBA" id="ARBA00022448"/>
    </source>
</evidence>
<dbReference type="RefSeq" id="XP_016250002.1">
    <property type="nucleotide sequence ID" value="XM_016392483.1"/>
</dbReference>
<evidence type="ECO:0000256" key="7">
    <source>
        <dbReference type="RuleBase" id="RU003346"/>
    </source>
</evidence>
<dbReference type="GO" id="GO:0016020">
    <property type="term" value="C:membrane"/>
    <property type="evidence" value="ECO:0007669"/>
    <property type="project" value="UniProtKB-SubCell"/>
</dbReference>
<dbReference type="VEuPathDB" id="FungiDB:PV07_05574"/>
<keyword evidence="4 8" id="KW-0812">Transmembrane</keyword>
<keyword evidence="11" id="KW-1185">Reference proteome</keyword>
<accession>A0A0D1ZP50</accession>
<protein>
    <recommendedName>
        <fullName evidence="9">Major facilitator superfamily (MFS) profile domain-containing protein</fullName>
    </recommendedName>
</protein>
<reference evidence="10 11" key="1">
    <citation type="submission" date="2015-01" db="EMBL/GenBank/DDBJ databases">
        <title>The Genome Sequence of Cladophialophora immunda CBS83496.</title>
        <authorList>
            <consortium name="The Broad Institute Genomics Platform"/>
            <person name="Cuomo C."/>
            <person name="de Hoog S."/>
            <person name="Gorbushina A."/>
            <person name="Stielow B."/>
            <person name="Teixiera M."/>
            <person name="Abouelleil A."/>
            <person name="Chapman S.B."/>
            <person name="Priest M."/>
            <person name="Young S.K."/>
            <person name="Wortman J."/>
            <person name="Nusbaum C."/>
            <person name="Birren B."/>
        </authorList>
    </citation>
    <scope>NUCLEOTIDE SEQUENCE [LARGE SCALE GENOMIC DNA]</scope>
    <source>
        <strain evidence="10 11">CBS 83496</strain>
    </source>
</reference>
<dbReference type="NCBIfam" id="TIGR00879">
    <property type="entry name" value="SP"/>
    <property type="match status" value="1"/>
</dbReference>
<dbReference type="Pfam" id="PF00083">
    <property type="entry name" value="Sugar_tr"/>
    <property type="match status" value="1"/>
</dbReference>
<dbReference type="PROSITE" id="PS50850">
    <property type="entry name" value="MFS"/>
    <property type="match status" value="1"/>
</dbReference>
<evidence type="ECO:0000256" key="8">
    <source>
        <dbReference type="SAM" id="Phobius"/>
    </source>
</evidence>
<comment type="similarity">
    <text evidence="2 7">Belongs to the major facilitator superfamily. Sugar transporter (TC 2.A.1.1) family.</text>
</comment>
<gene>
    <name evidence="10" type="ORF">PV07_05574</name>
</gene>
<name>A0A0D1ZP50_9EURO</name>
<dbReference type="SUPFAM" id="SSF103473">
    <property type="entry name" value="MFS general substrate transporter"/>
    <property type="match status" value="1"/>
</dbReference>
<keyword evidence="3 7" id="KW-0813">Transport</keyword>
<evidence type="ECO:0000259" key="9">
    <source>
        <dbReference type="PROSITE" id="PS50850"/>
    </source>
</evidence>
<dbReference type="AlphaFoldDB" id="A0A0D1ZP50"/>
<dbReference type="HOGENOM" id="CLU_001265_30_1_1"/>
<feature type="transmembrane region" description="Helical" evidence="8">
    <location>
        <begin position="438"/>
        <end position="457"/>
    </location>
</feature>
<dbReference type="GeneID" id="27344768"/>
<comment type="subcellular location">
    <subcellularLocation>
        <location evidence="1">Membrane</location>
        <topology evidence="1">Multi-pass membrane protein</topology>
    </subcellularLocation>
</comment>
<feature type="transmembrane region" description="Helical" evidence="8">
    <location>
        <begin position="115"/>
        <end position="136"/>
    </location>
</feature>
<organism evidence="10 11">
    <name type="scientific">Cladophialophora immunda</name>
    <dbReference type="NCBI Taxonomy" id="569365"/>
    <lineage>
        <taxon>Eukaryota</taxon>
        <taxon>Fungi</taxon>
        <taxon>Dikarya</taxon>
        <taxon>Ascomycota</taxon>
        <taxon>Pezizomycotina</taxon>
        <taxon>Eurotiomycetes</taxon>
        <taxon>Chaetothyriomycetidae</taxon>
        <taxon>Chaetothyriales</taxon>
        <taxon>Herpotrichiellaceae</taxon>
        <taxon>Cladophialophora</taxon>
    </lineage>
</organism>
<dbReference type="PANTHER" id="PTHR48022:SF77">
    <property type="entry name" value="MAJOR FACILITATOR SUPERFAMILY (MFS) PROFILE DOMAIN-CONTAINING PROTEIN"/>
    <property type="match status" value="1"/>
</dbReference>
<feature type="transmembrane region" description="Helical" evidence="8">
    <location>
        <begin position="89"/>
        <end position="108"/>
    </location>
</feature>
<evidence type="ECO:0000256" key="6">
    <source>
        <dbReference type="ARBA" id="ARBA00023136"/>
    </source>
</evidence>
<feature type="transmembrane region" description="Helical" evidence="8">
    <location>
        <begin position="12"/>
        <end position="30"/>
    </location>
</feature>
<evidence type="ECO:0000256" key="1">
    <source>
        <dbReference type="ARBA" id="ARBA00004141"/>
    </source>
</evidence>
<dbReference type="InterPro" id="IPR036259">
    <property type="entry name" value="MFS_trans_sf"/>
</dbReference>
<feature type="transmembrane region" description="Helical" evidence="8">
    <location>
        <begin position="148"/>
        <end position="169"/>
    </location>
</feature>
<dbReference type="InterPro" id="IPR005828">
    <property type="entry name" value="MFS_sugar_transport-like"/>
</dbReference>
<feature type="transmembrane region" description="Helical" evidence="8">
    <location>
        <begin position="368"/>
        <end position="392"/>
    </location>
</feature>
<dbReference type="Gene3D" id="1.20.1250.20">
    <property type="entry name" value="MFS general substrate transporter like domains"/>
    <property type="match status" value="1"/>
</dbReference>
<evidence type="ECO:0000256" key="4">
    <source>
        <dbReference type="ARBA" id="ARBA00022692"/>
    </source>
</evidence>
<feature type="transmembrane region" description="Helical" evidence="8">
    <location>
        <begin position="404"/>
        <end position="426"/>
    </location>
</feature>
<dbReference type="OrthoDB" id="6612291at2759"/>
<feature type="transmembrane region" description="Helical" evidence="8">
    <location>
        <begin position="307"/>
        <end position="329"/>
    </location>
</feature>
<dbReference type="PANTHER" id="PTHR48022">
    <property type="entry name" value="PLASTIDIC GLUCOSE TRANSPORTER 4"/>
    <property type="match status" value="1"/>
</dbReference>
<proteinExistence type="inferred from homology"/>
<sequence>MLSNSRWRDVTPYLLYCTFFFAWGDMLFGLDTGSFASIQSLPSFLSEFGDRTPKGTYALPTSRKSIMNSIVFSGKLLGTMSFEPMVERIGYKWTIYVVCAMQSVAVIIQMTSHEWVQFTIGRIIAYCGVGLVENAVPSYQAEIAPASLRGFISGSLICLATLGAMWGAGMGQAMSGYTTRAGWLIPVGVQLIPAVILLLSVPFTVESPRWLVLHNKKERALQNLNRLRPKNMVENGATAAEIDAIDYAIESSHAEKQGSWLDLFRGTYLRRTIICSLLFWFHESTGQQFVNSYGPTFFKQIGLGSAAFTYSLVAQACGVAGALICILVVDRVGRRPILITGQALAALFNFLVAGYGSKLHPTTAQGNLVIASIILLFTACKFSVNTLAFLAVAEIGGVKMRKKILSFATSVDVLSAFIVTFCIPYLLGSPGANLGPKLGWLLGGDSILAVIFAVFFFPELAGRSLEEVDELFEARLWAWQFKFYETSGIGRRIAVLEEHNTNEEKVIMVEQLENVDNNNKIPDTGA</sequence>
<feature type="transmembrane region" description="Helical" evidence="8">
    <location>
        <begin position="181"/>
        <end position="203"/>
    </location>
</feature>